<feature type="transmembrane region" description="Helical" evidence="2">
    <location>
        <begin position="292"/>
        <end position="316"/>
    </location>
</feature>
<dbReference type="EMBL" id="BOPG01000101">
    <property type="protein sequence ID" value="GIJ63716.1"/>
    <property type="molecule type" value="Genomic_DNA"/>
</dbReference>
<dbReference type="GO" id="GO:0030246">
    <property type="term" value="F:carbohydrate binding"/>
    <property type="evidence" value="ECO:0007669"/>
    <property type="project" value="InterPro"/>
</dbReference>
<reference evidence="4" key="1">
    <citation type="submission" date="2021-01" db="EMBL/GenBank/DDBJ databases">
        <title>Whole genome shotgun sequence of Virgisporangium aurantiacum NBRC 16421.</title>
        <authorList>
            <person name="Komaki H."/>
            <person name="Tamura T."/>
        </authorList>
    </citation>
    <scope>NUCLEOTIDE SEQUENCE</scope>
    <source>
        <strain evidence="4">NBRC 16421</strain>
    </source>
</reference>
<sequence>MPEGFDVTAQRRGHLLRAAVVGALVSGAAVLLPAAPALAAVNANPGSLTLNAGEEKQIQITMNQVDGVNPEARITVSGLGNEVSLRGPGGCDGNGGQTLNCDNRAFDGENDDPKTLTISVAAKNPSGLQQGQNREGSVNVSGRNGNDSVNVSLKGPQQAASASEVSGKVTDQATGDGVPGAQVTLKDSAGNTHDATANSSGNYSIKSSATKLIVPGQVTVTAVKEGFTEATANGTAQSGKALSLNIRMKPTAASTPPSAPAASEPAAEDPSTGVSGAPQTKSTSGEDGGTSMLSLVLIGMGVLLVLLGIGAIVLLVMRRKDGDDDPDGYGNDPNQMAPAGAGAYGGGGGATMVGGHNRMNDATAIVGPQQQLDEFPDPYAAPAPAPTRVGGAYSGGYNDSQATNAAPPGYGDYDNGGGYRDERGYGGGAQRGGYDEPRGGGYGGGGDRYADQPTGVYQGGDQGGYPAAGGGYGGANGSEYGANGGGYGGGQGGPAGHGGGQGGYPANGSAGGGANGYGGGGYEGDYGRGGGRSRSEWQD</sequence>
<keyword evidence="2" id="KW-0472">Membrane</keyword>
<feature type="signal peptide" evidence="3">
    <location>
        <begin position="1"/>
        <end position="39"/>
    </location>
</feature>
<feature type="region of interest" description="Disordered" evidence="1">
    <location>
        <begin position="482"/>
        <end position="539"/>
    </location>
</feature>
<feature type="region of interest" description="Disordered" evidence="1">
    <location>
        <begin position="123"/>
        <end position="180"/>
    </location>
</feature>
<keyword evidence="5" id="KW-1185">Reference proteome</keyword>
<evidence type="ECO:0000313" key="5">
    <source>
        <dbReference type="Proteomes" id="UP000612585"/>
    </source>
</evidence>
<feature type="region of interest" description="Disordered" evidence="1">
    <location>
        <begin position="250"/>
        <end position="288"/>
    </location>
</feature>
<feature type="compositionally biased region" description="Polar residues" evidence="1">
    <location>
        <begin position="158"/>
        <end position="173"/>
    </location>
</feature>
<evidence type="ECO:0000256" key="3">
    <source>
        <dbReference type="SAM" id="SignalP"/>
    </source>
</evidence>
<dbReference type="SUPFAM" id="SSF49452">
    <property type="entry name" value="Starch-binding domain-like"/>
    <property type="match status" value="1"/>
</dbReference>
<dbReference type="InterPro" id="IPR013784">
    <property type="entry name" value="Carb-bd-like_fold"/>
</dbReference>
<evidence type="ECO:0000256" key="1">
    <source>
        <dbReference type="SAM" id="MobiDB-lite"/>
    </source>
</evidence>
<feature type="compositionally biased region" description="Polar residues" evidence="1">
    <location>
        <begin position="126"/>
        <end position="151"/>
    </location>
</feature>
<proteinExistence type="predicted"/>
<feature type="compositionally biased region" description="Polar residues" evidence="1">
    <location>
        <begin position="273"/>
        <end position="285"/>
    </location>
</feature>
<evidence type="ECO:0000256" key="2">
    <source>
        <dbReference type="SAM" id="Phobius"/>
    </source>
</evidence>
<keyword evidence="2" id="KW-0812">Transmembrane</keyword>
<dbReference type="Gene3D" id="2.60.40.1120">
    <property type="entry name" value="Carboxypeptidase-like, regulatory domain"/>
    <property type="match status" value="1"/>
</dbReference>
<dbReference type="Pfam" id="PF13620">
    <property type="entry name" value="CarboxypepD_reg"/>
    <property type="match status" value="1"/>
</dbReference>
<dbReference type="InterPro" id="IPR006311">
    <property type="entry name" value="TAT_signal"/>
</dbReference>
<feature type="compositionally biased region" description="Low complexity" evidence="1">
    <location>
        <begin position="250"/>
        <end position="272"/>
    </location>
</feature>
<comment type="caution">
    <text evidence="4">The sequence shown here is derived from an EMBL/GenBank/DDBJ whole genome shotgun (WGS) entry which is preliminary data.</text>
</comment>
<feature type="chain" id="PRO_5035242203" description="Carboxypeptidase regulatory-like domain-containing protein" evidence="3">
    <location>
        <begin position="40"/>
        <end position="539"/>
    </location>
</feature>
<keyword evidence="3" id="KW-0732">Signal</keyword>
<dbReference type="Proteomes" id="UP000612585">
    <property type="component" value="Unassembled WGS sequence"/>
</dbReference>
<evidence type="ECO:0000313" key="4">
    <source>
        <dbReference type="EMBL" id="GIJ63716.1"/>
    </source>
</evidence>
<dbReference type="PROSITE" id="PS51318">
    <property type="entry name" value="TAT"/>
    <property type="match status" value="1"/>
</dbReference>
<keyword evidence="2" id="KW-1133">Transmembrane helix</keyword>
<feature type="compositionally biased region" description="Gly residues" evidence="1">
    <location>
        <begin position="482"/>
        <end position="532"/>
    </location>
</feature>
<name>A0A8J4E6R9_9ACTN</name>
<protein>
    <recommendedName>
        <fullName evidence="6">Carboxypeptidase regulatory-like domain-containing protein</fullName>
    </recommendedName>
</protein>
<dbReference type="AlphaFoldDB" id="A0A8J4E6R9"/>
<evidence type="ECO:0008006" key="6">
    <source>
        <dbReference type="Google" id="ProtNLM"/>
    </source>
</evidence>
<gene>
    <name evidence="4" type="ORF">Vau01_112320</name>
</gene>
<feature type="region of interest" description="Disordered" evidence="1">
    <location>
        <begin position="392"/>
        <end position="445"/>
    </location>
</feature>
<accession>A0A8J4E6R9</accession>
<organism evidence="4 5">
    <name type="scientific">Virgisporangium aurantiacum</name>
    <dbReference type="NCBI Taxonomy" id="175570"/>
    <lineage>
        <taxon>Bacteria</taxon>
        <taxon>Bacillati</taxon>
        <taxon>Actinomycetota</taxon>
        <taxon>Actinomycetes</taxon>
        <taxon>Micromonosporales</taxon>
        <taxon>Micromonosporaceae</taxon>
        <taxon>Virgisporangium</taxon>
    </lineage>
</organism>